<dbReference type="EMBL" id="KZ851847">
    <property type="protein sequence ID" value="RDK45673.1"/>
    <property type="molecule type" value="Genomic_DNA"/>
</dbReference>
<keyword evidence="3" id="KW-1185">Reference proteome</keyword>
<proteinExistence type="predicted"/>
<organism evidence="2 3">
    <name type="scientific">Aspergillus phoenicis ATCC 13157</name>
    <dbReference type="NCBI Taxonomy" id="1353007"/>
    <lineage>
        <taxon>Eukaryota</taxon>
        <taxon>Fungi</taxon>
        <taxon>Dikarya</taxon>
        <taxon>Ascomycota</taxon>
        <taxon>Pezizomycotina</taxon>
        <taxon>Eurotiomycetes</taxon>
        <taxon>Eurotiomycetidae</taxon>
        <taxon>Eurotiales</taxon>
        <taxon>Aspergillaceae</taxon>
        <taxon>Aspergillus</taxon>
    </lineage>
</organism>
<accession>A0A370PU08</accession>
<gene>
    <name evidence="2" type="ORF">M752DRAFT_324518</name>
</gene>
<evidence type="ECO:0000256" key="1">
    <source>
        <dbReference type="SAM" id="MobiDB-lite"/>
    </source>
</evidence>
<name>A0A370PU08_ASPPH</name>
<dbReference type="Proteomes" id="UP000254937">
    <property type="component" value="Unassembled WGS sequence"/>
</dbReference>
<reference evidence="2 3" key="1">
    <citation type="submission" date="2018-07" db="EMBL/GenBank/DDBJ databases">
        <title>Section-level genome sequencing of Aspergillus section Nigri to investigate inter- and intra-species variation.</title>
        <authorList>
            <consortium name="DOE Joint Genome Institute"/>
            <person name="Vesth T.C."/>
            <person name="Nybo J.L."/>
            <person name="Theobald S."/>
            <person name="Frisvad J.C."/>
            <person name="Larsen T.O."/>
            <person name="Nielsen K.F."/>
            <person name="Hoof J.B."/>
            <person name="Brandl J."/>
            <person name="Salamov A."/>
            <person name="Riley R."/>
            <person name="Gladden J.M."/>
            <person name="Phatale P."/>
            <person name="Nielsen M.T."/>
            <person name="Lyhne E.K."/>
            <person name="Kogle M.E."/>
            <person name="Strasser K."/>
            <person name="McDonnell E."/>
            <person name="Barry K."/>
            <person name="Clum A."/>
            <person name="Chen C."/>
            <person name="Nolan M."/>
            <person name="Sandor L."/>
            <person name="Kuo A."/>
            <person name="Lipzen A."/>
            <person name="Hainaut M."/>
            <person name="Drula E."/>
            <person name="Tsang A."/>
            <person name="Magnuson J.K."/>
            <person name="Henrissat B."/>
            <person name="Wiebenga A."/>
            <person name="Simmons B.A."/>
            <person name="Makela M.R."/>
            <person name="De vries R.P."/>
            <person name="Grigoriev I.V."/>
            <person name="Mortensen U.H."/>
            <person name="Baker S.E."/>
            <person name="Andersen M.R."/>
        </authorList>
    </citation>
    <scope>NUCLEOTIDE SEQUENCE [LARGE SCALE GENOMIC DNA]</scope>
    <source>
        <strain evidence="2 3">ATCC 13157</strain>
    </source>
</reference>
<feature type="region of interest" description="Disordered" evidence="1">
    <location>
        <begin position="1"/>
        <end position="24"/>
    </location>
</feature>
<evidence type="ECO:0000313" key="3">
    <source>
        <dbReference type="Proteomes" id="UP000254937"/>
    </source>
</evidence>
<sequence>MSSTPNPVPRHDPPNIPPSTLCTTHAYHSPTRLRRLYYDTDPNKTPYLHITNVPPTLITQSLEQDRFVQTKALITYDYPSRTLIMKGHPRRQELAKEIFNSEFLMFRYGMGRWALVPHGSATVADGDVVKEPDLSWQPSGRSRKWPSLVFHVGWPEGREYLRGEARLWLEWSKGDVKAVVLMDVDKEGLGIEKWVVGEEGVRMEQRVEVRKVEEEDGDGGEMGLVVRGGPFVLTFREVFLREPDPEKEKEKDWVWGNDEIKESMGLVWSLKENMPPSIYRAPEIPLLAVQ</sequence>
<dbReference type="AlphaFoldDB" id="A0A370PU08"/>
<protein>
    <submittedName>
        <fullName evidence="2">Uncharacterized protein</fullName>
    </submittedName>
</protein>
<evidence type="ECO:0000313" key="2">
    <source>
        <dbReference type="EMBL" id="RDK45673.1"/>
    </source>
</evidence>